<dbReference type="STRING" id="1316194.A0A1Q5UN23"/>
<evidence type="ECO:0000313" key="2">
    <source>
        <dbReference type="Proteomes" id="UP000186955"/>
    </source>
</evidence>
<protein>
    <recommendedName>
        <fullName evidence="3">F-box domain-containing protein</fullName>
    </recommendedName>
</protein>
<comment type="caution">
    <text evidence="1">The sequence shown here is derived from an EMBL/GenBank/DDBJ whole genome shotgun (WGS) entry which is preliminary data.</text>
</comment>
<dbReference type="AlphaFoldDB" id="A0A1Q5UN23"/>
<evidence type="ECO:0008006" key="3">
    <source>
        <dbReference type="Google" id="ProtNLM"/>
    </source>
</evidence>
<keyword evidence="2" id="KW-1185">Reference proteome</keyword>
<evidence type="ECO:0000313" key="1">
    <source>
        <dbReference type="EMBL" id="OKP13863.1"/>
    </source>
</evidence>
<reference evidence="1 2" key="1">
    <citation type="submission" date="2016-10" db="EMBL/GenBank/DDBJ databases">
        <title>Genome sequence of the ascomycete fungus Penicillium subrubescens.</title>
        <authorList>
            <person name="De Vries R.P."/>
            <person name="Peng M."/>
            <person name="Dilokpimol A."/>
            <person name="Hilden K."/>
            <person name="Makela M.R."/>
            <person name="Grigoriev I."/>
            <person name="Riley R."/>
            <person name="Granchi Z."/>
        </authorList>
    </citation>
    <scope>NUCLEOTIDE SEQUENCE [LARGE SCALE GENOMIC DNA]</scope>
    <source>
        <strain evidence="1 2">CBS 132785</strain>
    </source>
</reference>
<proteinExistence type="predicted"/>
<organism evidence="1 2">
    <name type="scientific">Penicillium subrubescens</name>
    <dbReference type="NCBI Taxonomy" id="1316194"/>
    <lineage>
        <taxon>Eukaryota</taxon>
        <taxon>Fungi</taxon>
        <taxon>Dikarya</taxon>
        <taxon>Ascomycota</taxon>
        <taxon>Pezizomycotina</taxon>
        <taxon>Eurotiomycetes</taxon>
        <taxon>Eurotiomycetidae</taxon>
        <taxon>Eurotiales</taxon>
        <taxon>Aspergillaceae</taxon>
        <taxon>Penicillium</taxon>
    </lineage>
</organism>
<dbReference type="OrthoDB" id="3437411at2759"/>
<gene>
    <name evidence="1" type="ORF">PENSUB_438</name>
</gene>
<accession>A0A1Q5UN23</accession>
<sequence length="458" mass="51941">MRLQDFPTLITTEIASYLPLRDVVILAHQSATLHYACIPQLRRAHRQIQLSSLEDCCHGFQILLWTLRWPALGQYVRHIEMNTSYGGDYCFDIPRPTNTRSLSDNDTNLLKDAIRRAGYEKAEFDEMWLQISTIPEDASTAYTSMSFTTDEEKARVTPWAQALAAIFISTSPNLESFAFAPISWMPGVTWEPRYVLKEFLANSCRYAESFCAQGLENLRCVRLLPWGRHTHSIYAGYPLSVSIKLVGNLPAVQTCWIEDVQSLDAIEVLEPASCHFKTIRIHRSCLGFRTLGNVIRSCKKLEEFEYSFGSFQTEDWKSVIYGHDLLDALCSQAETLRVLHLDLGAQQTDVKIRNYGHTGEDTAGLADLSAMTHLGLDMDLLLYFARGLTGSDDDGHFSLIEQLPPQLECLTIYGYQPGMNAQWDEVLEELKETIVDGDETVFTLRGVDEYLRHPMNNA</sequence>
<name>A0A1Q5UN23_9EURO</name>
<dbReference type="EMBL" id="MNBE01000123">
    <property type="protein sequence ID" value="OKP13863.1"/>
    <property type="molecule type" value="Genomic_DNA"/>
</dbReference>
<dbReference type="Proteomes" id="UP000186955">
    <property type="component" value="Unassembled WGS sequence"/>
</dbReference>